<gene>
    <name evidence="3" type="ORF">EBV32_03005</name>
</gene>
<sequence>MSNEQQTQQADDPSGEGWRDVEPKERIEQGDVYICSGVGWLESDAIGRLPSEFPNLRYRRRIEPQQPSDSEPETMEQLRRRLAECEALLAEADRGGQQVNAELQQLREQVLALRNDQIAAQQRFAQLIASQEQITKERDAMAAAVSVLEYLPGIASRLIEE</sequence>
<name>A0A964UYD8_9PROT</name>
<comment type="caution">
    <text evidence="3">The sequence shown here is derived from an EMBL/GenBank/DDBJ whole genome shotgun (WGS) entry which is preliminary data.</text>
</comment>
<organism evidence="3 4">
    <name type="scientific">Candidatus Fonsibacter lacus</name>
    <dbReference type="NCBI Taxonomy" id="2576439"/>
    <lineage>
        <taxon>Bacteria</taxon>
        <taxon>Pseudomonadati</taxon>
        <taxon>Pseudomonadota</taxon>
        <taxon>Alphaproteobacteria</taxon>
        <taxon>Candidatus Pelagibacterales</taxon>
        <taxon>Candidatus Pelagibacterales incertae sedis</taxon>
        <taxon>Candidatus Fonsibacter</taxon>
    </lineage>
</organism>
<evidence type="ECO:0000313" key="4">
    <source>
        <dbReference type="Proteomes" id="UP000713222"/>
    </source>
</evidence>
<proteinExistence type="predicted"/>
<evidence type="ECO:0000256" key="1">
    <source>
        <dbReference type="SAM" id="Coils"/>
    </source>
</evidence>
<accession>A0A964UYD8</accession>
<dbReference type="AlphaFoldDB" id="A0A964UYD8"/>
<keyword evidence="1" id="KW-0175">Coiled coil</keyword>
<feature type="compositionally biased region" description="Polar residues" evidence="2">
    <location>
        <begin position="1"/>
        <end position="11"/>
    </location>
</feature>
<dbReference type="Proteomes" id="UP000713222">
    <property type="component" value="Unassembled WGS sequence"/>
</dbReference>
<reference evidence="3" key="1">
    <citation type="submission" date="2018-10" db="EMBL/GenBank/DDBJ databases">
        <title>Iterative Subtractive Binning of Freshwater Chronoseries Metagenomes Recovers Nearly Complete Genomes from over Four Hundred Novel Species.</title>
        <authorList>
            <person name="Rodriguez-R L.M."/>
            <person name="Tsementzi D."/>
            <person name="Luo C."/>
            <person name="Konstantinidis K.T."/>
        </authorList>
    </citation>
    <scope>NUCLEOTIDE SEQUENCE</scope>
    <source>
        <strain evidence="3">WB7_6_001</strain>
    </source>
</reference>
<evidence type="ECO:0000313" key="3">
    <source>
        <dbReference type="EMBL" id="NBN88043.1"/>
    </source>
</evidence>
<feature type="coiled-coil region" evidence="1">
    <location>
        <begin position="75"/>
        <end position="123"/>
    </location>
</feature>
<feature type="region of interest" description="Disordered" evidence="2">
    <location>
        <begin position="1"/>
        <end position="25"/>
    </location>
</feature>
<protein>
    <submittedName>
        <fullName evidence="3">Uncharacterized protein</fullName>
    </submittedName>
</protein>
<evidence type="ECO:0000256" key="2">
    <source>
        <dbReference type="SAM" id="MobiDB-lite"/>
    </source>
</evidence>
<dbReference type="EMBL" id="RGET01000039">
    <property type="protein sequence ID" value="NBN88043.1"/>
    <property type="molecule type" value="Genomic_DNA"/>
</dbReference>